<organism evidence="3 4">
    <name type="scientific">Flexibacter flexilis DSM 6793</name>
    <dbReference type="NCBI Taxonomy" id="927664"/>
    <lineage>
        <taxon>Bacteria</taxon>
        <taxon>Pseudomonadati</taxon>
        <taxon>Bacteroidota</taxon>
        <taxon>Cytophagia</taxon>
        <taxon>Cytophagales</taxon>
        <taxon>Flexibacteraceae</taxon>
        <taxon>Flexibacter</taxon>
    </lineage>
</organism>
<feature type="transmembrane region" description="Helical" evidence="1">
    <location>
        <begin position="98"/>
        <end position="119"/>
    </location>
</feature>
<accession>A0A1I1LG03</accession>
<evidence type="ECO:0000313" key="3">
    <source>
        <dbReference type="EMBL" id="SFC69938.1"/>
    </source>
</evidence>
<dbReference type="GO" id="GO:0016020">
    <property type="term" value="C:membrane"/>
    <property type="evidence" value="ECO:0007669"/>
    <property type="project" value="InterPro"/>
</dbReference>
<keyword evidence="1" id="KW-0472">Membrane</keyword>
<feature type="domain" description="EamA" evidence="2">
    <location>
        <begin position="7"/>
        <end position="141"/>
    </location>
</feature>
<feature type="transmembrane region" description="Helical" evidence="1">
    <location>
        <begin position="68"/>
        <end position="91"/>
    </location>
</feature>
<keyword evidence="4" id="KW-1185">Reference proteome</keyword>
<dbReference type="RefSeq" id="WP_091514048.1">
    <property type="nucleotide sequence ID" value="NZ_FOLE01000008.1"/>
</dbReference>
<evidence type="ECO:0000259" key="2">
    <source>
        <dbReference type="Pfam" id="PF00892"/>
    </source>
</evidence>
<dbReference type="Gene3D" id="1.10.3730.20">
    <property type="match status" value="1"/>
</dbReference>
<dbReference type="InterPro" id="IPR000620">
    <property type="entry name" value="EamA_dom"/>
</dbReference>
<sequence length="143" mass="14765">MNFYNLSLLLIVAVLMGGYNFFIKASAGSIHEVVGAVILQTVAACLGAAVLAYLKFQKISDIHATGQGIGFAVAAGVCVGLAEIVSFYAFGKEIPVSVGLPIVLGGTILAGVALGMLFLGETFTLKQWLGIVCIIAGIMLIKS</sequence>
<proteinExistence type="predicted"/>
<feature type="transmembrane region" description="Helical" evidence="1">
    <location>
        <begin position="125"/>
        <end position="141"/>
    </location>
</feature>
<dbReference type="Proteomes" id="UP000199514">
    <property type="component" value="Unassembled WGS sequence"/>
</dbReference>
<protein>
    <submittedName>
        <fullName evidence="3">Transporter family protein</fullName>
    </submittedName>
</protein>
<dbReference type="SUPFAM" id="SSF103481">
    <property type="entry name" value="Multidrug resistance efflux transporter EmrE"/>
    <property type="match status" value="1"/>
</dbReference>
<feature type="transmembrane region" description="Helical" evidence="1">
    <location>
        <begin position="6"/>
        <end position="22"/>
    </location>
</feature>
<dbReference type="InterPro" id="IPR037185">
    <property type="entry name" value="EmrE-like"/>
</dbReference>
<name>A0A1I1LG03_9BACT</name>
<dbReference type="Pfam" id="PF00892">
    <property type="entry name" value="EamA"/>
    <property type="match status" value="1"/>
</dbReference>
<reference evidence="3 4" key="1">
    <citation type="submission" date="2016-10" db="EMBL/GenBank/DDBJ databases">
        <authorList>
            <person name="de Groot N.N."/>
        </authorList>
    </citation>
    <scope>NUCLEOTIDE SEQUENCE [LARGE SCALE GENOMIC DNA]</scope>
    <source>
        <strain evidence="3 4">DSM 6793</strain>
    </source>
</reference>
<evidence type="ECO:0000313" key="4">
    <source>
        <dbReference type="Proteomes" id="UP000199514"/>
    </source>
</evidence>
<dbReference type="EMBL" id="FOLE01000008">
    <property type="protein sequence ID" value="SFC69938.1"/>
    <property type="molecule type" value="Genomic_DNA"/>
</dbReference>
<keyword evidence="1" id="KW-1133">Transmembrane helix</keyword>
<evidence type="ECO:0000256" key="1">
    <source>
        <dbReference type="SAM" id="Phobius"/>
    </source>
</evidence>
<dbReference type="OrthoDB" id="886317at2"/>
<dbReference type="AlphaFoldDB" id="A0A1I1LG03"/>
<gene>
    <name evidence="3" type="ORF">SAMN05421780_108136</name>
</gene>
<keyword evidence="1" id="KW-0812">Transmembrane</keyword>
<feature type="transmembrane region" description="Helical" evidence="1">
    <location>
        <begin position="34"/>
        <end position="56"/>
    </location>
</feature>
<dbReference type="STRING" id="927664.SAMN05421780_108136"/>